<keyword evidence="2" id="KW-0812">Transmembrane</keyword>
<dbReference type="Proteomes" id="UP000183567">
    <property type="component" value="Unassembled WGS sequence"/>
</dbReference>
<dbReference type="PANTHER" id="PTHR41807">
    <property type="entry name" value="GLUTATHIONE TRANSFERASE 3"/>
    <property type="match status" value="1"/>
</dbReference>
<feature type="transmembrane region" description="Helical" evidence="2">
    <location>
        <begin position="260"/>
        <end position="281"/>
    </location>
</feature>
<dbReference type="OrthoDB" id="5569309at2759"/>
<evidence type="ECO:0008006" key="5">
    <source>
        <dbReference type="Google" id="ProtNLM"/>
    </source>
</evidence>
<evidence type="ECO:0000256" key="2">
    <source>
        <dbReference type="SAM" id="Phobius"/>
    </source>
</evidence>
<protein>
    <recommendedName>
        <fullName evidence="5">SAP domain-containing protein</fullName>
    </recommendedName>
</protein>
<reference evidence="3 4" key="1">
    <citation type="submission" date="2016-03" db="EMBL/GenBank/DDBJ databases">
        <title>Comparative genomics of the ectomycorrhizal sister species Rhizopogon vinicolor and Rhizopogon vesiculosus (Basidiomycota: Boletales) reveals a divergence of the mating type B locus.</title>
        <authorList>
            <person name="Mujic A.B."/>
            <person name="Kuo A."/>
            <person name="Tritt A."/>
            <person name="Lipzen A."/>
            <person name="Chen C."/>
            <person name="Johnson J."/>
            <person name="Sharma A."/>
            <person name="Barry K."/>
            <person name="Grigoriev I.V."/>
            <person name="Spatafora J.W."/>
        </authorList>
    </citation>
    <scope>NUCLEOTIDE SEQUENCE [LARGE SCALE GENOMIC DNA]</scope>
    <source>
        <strain evidence="3 4">AM-OR11-056</strain>
    </source>
</reference>
<dbReference type="PANTHER" id="PTHR41807:SF1">
    <property type="entry name" value="GLUTATHIONE TRANSFERASE 3"/>
    <property type="match status" value="1"/>
</dbReference>
<evidence type="ECO:0000256" key="1">
    <source>
        <dbReference type="SAM" id="MobiDB-lite"/>
    </source>
</evidence>
<accession>A0A1J8Q633</accession>
<proteinExistence type="predicted"/>
<dbReference type="GO" id="GO:0016020">
    <property type="term" value="C:membrane"/>
    <property type="evidence" value="ECO:0007669"/>
    <property type="project" value="TreeGrafter"/>
</dbReference>
<evidence type="ECO:0000313" key="4">
    <source>
        <dbReference type="Proteomes" id="UP000183567"/>
    </source>
</evidence>
<feature type="region of interest" description="Disordered" evidence="1">
    <location>
        <begin position="126"/>
        <end position="156"/>
    </location>
</feature>
<comment type="caution">
    <text evidence="3">The sequence shown here is derived from an EMBL/GenBank/DDBJ whole genome shotgun (WGS) entry which is preliminary data.</text>
</comment>
<organism evidence="3 4">
    <name type="scientific">Rhizopogon vesiculosus</name>
    <dbReference type="NCBI Taxonomy" id="180088"/>
    <lineage>
        <taxon>Eukaryota</taxon>
        <taxon>Fungi</taxon>
        <taxon>Dikarya</taxon>
        <taxon>Basidiomycota</taxon>
        <taxon>Agaricomycotina</taxon>
        <taxon>Agaricomycetes</taxon>
        <taxon>Agaricomycetidae</taxon>
        <taxon>Boletales</taxon>
        <taxon>Suillineae</taxon>
        <taxon>Rhizopogonaceae</taxon>
        <taxon>Rhizopogon</taxon>
    </lineage>
</organism>
<keyword evidence="4" id="KW-1185">Reference proteome</keyword>
<gene>
    <name evidence="3" type="ORF">AZE42_02322</name>
</gene>
<name>A0A1J8Q633_9AGAM</name>
<dbReference type="InterPro" id="IPR038872">
    <property type="entry name" value="Put_GTT3"/>
</dbReference>
<dbReference type="AlphaFoldDB" id="A0A1J8Q633"/>
<keyword evidence="2" id="KW-0472">Membrane</keyword>
<feature type="transmembrane region" description="Helical" evidence="2">
    <location>
        <begin position="334"/>
        <end position="355"/>
    </location>
</feature>
<dbReference type="EMBL" id="LVVM01006016">
    <property type="protein sequence ID" value="OJA09137.1"/>
    <property type="molecule type" value="Genomic_DNA"/>
</dbReference>
<feature type="transmembrane region" description="Helical" evidence="2">
    <location>
        <begin position="204"/>
        <end position="223"/>
    </location>
</feature>
<sequence>MAPIAFSGTIPSKRKGELQEVAVALDISDSGTRDELQARIKKHLEKHQSKYEDDPMFSGLYGKRKKSVQPALGRFVANTGSPDKLVESDDKSPQVIRSSRRIVATIAHHETTPVSDMRDVSVMLKNPPISPQMESTHSPPKLSPKKADQGRPITSTPKADLRIISKSLADSTVESLVRLQTSAQRRTRTTLLTTRAILSDSTNIWLLTALVELIYVLYMVIPWETAELAPLMTGSRSQFRLAIPYPPVQTFLQPSFWTVLFHWSMPTVFIPVILGVLVSFHPANSTSIRIPRVLALDPLSASIARLAAHVVYPFHTLDMTLQGVDVIGYRWRLLTASVVVAFAFAEAIFTAPSAFAESRARLRAGTPRRTVASEDTLIGES</sequence>
<keyword evidence="2" id="KW-1133">Transmembrane helix</keyword>
<dbReference type="STRING" id="180088.A0A1J8Q633"/>
<evidence type="ECO:0000313" key="3">
    <source>
        <dbReference type="EMBL" id="OJA09137.1"/>
    </source>
</evidence>